<dbReference type="Proteomes" id="UP000324209">
    <property type="component" value="Chromosome"/>
</dbReference>
<sequence length="323" mass="34201">MKNFFIIFFTVMMTISLSAYDLADVEDSFKSFADETVQALPLAANMGLNWNDAYSGSFPHFGVGLTAGAVFLPSEAFEQFSSLTGESGLEDFSSLGVPLPMYSLDARLGIPLLPMDIGVKFGALNPETIPLDSISVGFQMVGIDARWAVMEGKGPLPEISLGVGYTWLSGDIISPIDSQTVDISGTGIGASNLVLSDSDMYYKWSSNILDFKAQVSKKLLIMNLSAGAGYSYGISEAGGGISAATVTVDGHEITQSEISQLEDATGVSIDDGGLNVISKINGGSFRVFGGVGFNLFVLKLDVGLLYGVTSQTMGMTTNVRIQY</sequence>
<proteinExistence type="predicted"/>
<gene>
    <name evidence="2" type="ORF">EXM22_08895</name>
</gene>
<name>A0A5C1QNE6_9SPIO</name>
<dbReference type="OrthoDB" id="357745at2"/>
<evidence type="ECO:0008006" key="4">
    <source>
        <dbReference type="Google" id="ProtNLM"/>
    </source>
</evidence>
<protein>
    <recommendedName>
        <fullName evidence="4">DUF5723 domain-containing protein</fullName>
    </recommendedName>
</protein>
<keyword evidence="1" id="KW-0732">Signal</keyword>
<accession>A0A5C1QNE6</accession>
<keyword evidence="3" id="KW-1185">Reference proteome</keyword>
<dbReference type="AlphaFoldDB" id="A0A5C1QNE6"/>
<reference evidence="2 3" key="1">
    <citation type="submission" date="2019-02" db="EMBL/GenBank/DDBJ databases">
        <title>Complete Genome Sequence and Methylome Analysis of free living Spirochaetas.</title>
        <authorList>
            <person name="Fomenkov A."/>
            <person name="Dubinina G."/>
            <person name="Leshcheva N."/>
            <person name="Mikheeva N."/>
            <person name="Grabovich M."/>
            <person name="Vincze T."/>
            <person name="Roberts R.J."/>
        </authorList>
    </citation>
    <scope>NUCLEOTIDE SEQUENCE [LARGE SCALE GENOMIC DNA]</scope>
    <source>
        <strain evidence="2 3">K2</strain>
    </source>
</reference>
<feature type="chain" id="PRO_5022906751" description="DUF5723 domain-containing protein" evidence="1">
    <location>
        <begin position="24"/>
        <end position="323"/>
    </location>
</feature>
<dbReference type="EMBL" id="CP036150">
    <property type="protein sequence ID" value="QEN08096.1"/>
    <property type="molecule type" value="Genomic_DNA"/>
</dbReference>
<evidence type="ECO:0000313" key="3">
    <source>
        <dbReference type="Proteomes" id="UP000324209"/>
    </source>
</evidence>
<evidence type="ECO:0000313" key="2">
    <source>
        <dbReference type="EMBL" id="QEN08096.1"/>
    </source>
</evidence>
<evidence type="ECO:0000256" key="1">
    <source>
        <dbReference type="SAM" id="SignalP"/>
    </source>
</evidence>
<organism evidence="2 3">
    <name type="scientific">Oceanispirochaeta crateris</name>
    <dbReference type="NCBI Taxonomy" id="2518645"/>
    <lineage>
        <taxon>Bacteria</taxon>
        <taxon>Pseudomonadati</taxon>
        <taxon>Spirochaetota</taxon>
        <taxon>Spirochaetia</taxon>
        <taxon>Spirochaetales</taxon>
        <taxon>Spirochaetaceae</taxon>
        <taxon>Oceanispirochaeta</taxon>
    </lineage>
</organism>
<dbReference type="RefSeq" id="WP_149486176.1">
    <property type="nucleotide sequence ID" value="NZ_CP036150.1"/>
</dbReference>
<dbReference type="KEGG" id="ock:EXM22_08895"/>
<feature type="signal peptide" evidence="1">
    <location>
        <begin position="1"/>
        <end position="23"/>
    </location>
</feature>